<dbReference type="Pfam" id="PF01344">
    <property type="entry name" value="Kelch_1"/>
    <property type="match status" value="1"/>
</dbReference>
<dbReference type="AlphaFoldDB" id="A0A9P9A3W7"/>
<evidence type="ECO:0000313" key="4">
    <source>
        <dbReference type="Proteomes" id="UP000758603"/>
    </source>
</evidence>
<accession>A0A9P9A3W7</accession>
<dbReference type="SUPFAM" id="SSF57414">
    <property type="entry name" value="Hairpin loop containing domain-like"/>
    <property type="match status" value="1"/>
</dbReference>
<organism evidence="3 4">
    <name type="scientific">Truncatella angustata</name>
    <dbReference type="NCBI Taxonomy" id="152316"/>
    <lineage>
        <taxon>Eukaryota</taxon>
        <taxon>Fungi</taxon>
        <taxon>Dikarya</taxon>
        <taxon>Ascomycota</taxon>
        <taxon>Pezizomycotina</taxon>
        <taxon>Sordariomycetes</taxon>
        <taxon>Xylariomycetidae</taxon>
        <taxon>Amphisphaeriales</taxon>
        <taxon>Sporocadaceae</taxon>
        <taxon>Truncatella</taxon>
    </lineage>
</organism>
<feature type="chain" id="PRO_5040440310" evidence="1">
    <location>
        <begin position="22"/>
        <end position="701"/>
    </location>
</feature>
<keyword evidence="4" id="KW-1185">Reference proteome</keyword>
<proteinExistence type="predicted"/>
<dbReference type="Pfam" id="PF00024">
    <property type="entry name" value="PAN_1"/>
    <property type="match status" value="2"/>
</dbReference>
<dbReference type="InterPro" id="IPR011043">
    <property type="entry name" value="Gal_Oxase/kelch_b-propeller"/>
</dbReference>
<dbReference type="InterPro" id="IPR037293">
    <property type="entry name" value="Gal_Oxidase_central_sf"/>
</dbReference>
<dbReference type="RefSeq" id="XP_045965048.1">
    <property type="nucleotide sequence ID" value="XM_046105642.1"/>
</dbReference>
<dbReference type="SUPFAM" id="SSF50965">
    <property type="entry name" value="Galactose oxidase, central domain"/>
    <property type="match status" value="1"/>
</dbReference>
<dbReference type="SUPFAM" id="SSF81296">
    <property type="entry name" value="E set domains"/>
    <property type="match status" value="1"/>
</dbReference>
<evidence type="ECO:0000256" key="1">
    <source>
        <dbReference type="SAM" id="SignalP"/>
    </source>
</evidence>
<dbReference type="CDD" id="cd02851">
    <property type="entry name" value="E_set_GO_C"/>
    <property type="match status" value="1"/>
</dbReference>
<feature type="domain" description="Apple" evidence="2">
    <location>
        <begin position="43"/>
        <end position="113"/>
    </location>
</feature>
<dbReference type="InterPro" id="IPR013783">
    <property type="entry name" value="Ig-like_fold"/>
</dbReference>
<sequence length="701" mass="73750">MSVRTAFQALALALSLSIVAALTACPSAVSYYTDSDGAKYAICAATDLQGTSAVITNNIASTSACAKLCSDTTTCTKAVYDNTNKVCHIKDATADLNWVSNTQFDVIYINNTLAEGEIIAICPFTTTTYTGSAIYTVCPDTDLQGTSAQIVDNVATTNDCAKLCDTTSGCTQAVYDSAAEVCHIKDTTAMLIWAMNKQFDVIKKNVAQTPAITGQWSDLIRFPIIPVAAYVVPEAPDTSRMLVFSSWGATTFGGAGGYTQFADYNWKTGAISQRQVSNTNHDMFCPGMSQLQDGKLVITGGSDAEKTSIYDPKTNNFTRGPDMNVARGYQSSTTLSNGKIFTIGGSYSGGLGGKNGEIYDPSTNAWTLLDGADVTPMLTDDHEGIWREDNHGWLYGWKNQSVFQAGPSRTQHWYGTSGTGSVVQAATRDTDDAMCGINVMYDIGKIFSAGGASDYDASDGFKTAHITTIGEPNTAATVERVADMAYARAFGNGVVLPDGTILVTGGQKVAHVFTDTDGALAAELFDPATKSWKTLALAAVARNYHSVSLLLPDGTVFSGGGGLCYVGAPGSSDAACNKAVDHADGQIFTPPYLFNSDNSPATRPVISAVSATSVRVGGNLSATMSSSASGVKFSLVRIGSATHSINSDQRRIPVAATTQSGTQYSFTLEKDSGILLPGYYYLFALSSAGVPSIAKTVQVTL</sequence>
<evidence type="ECO:0000313" key="3">
    <source>
        <dbReference type="EMBL" id="KAH6660917.1"/>
    </source>
</evidence>
<keyword evidence="1" id="KW-0732">Signal</keyword>
<dbReference type="PANTHER" id="PTHR32208">
    <property type="entry name" value="SECRETED PROTEIN-RELATED"/>
    <property type="match status" value="1"/>
</dbReference>
<dbReference type="EMBL" id="JAGPXC010000001">
    <property type="protein sequence ID" value="KAH6660917.1"/>
    <property type="molecule type" value="Genomic_DNA"/>
</dbReference>
<dbReference type="Gene3D" id="3.50.4.10">
    <property type="entry name" value="Hepatocyte Growth Factor"/>
    <property type="match status" value="1"/>
</dbReference>
<dbReference type="SMART" id="SM00612">
    <property type="entry name" value="Kelch"/>
    <property type="match status" value="2"/>
</dbReference>
<comment type="caution">
    <text evidence="3">The sequence shown here is derived from an EMBL/GenBank/DDBJ whole genome shotgun (WGS) entry which is preliminary data.</text>
</comment>
<dbReference type="PROSITE" id="PS51257">
    <property type="entry name" value="PROKAR_LIPOPROTEIN"/>
    <property type="match status" value="1"/>
</dbReference>
<gene>
    <name evidence="3" type="ORF">BKA67DRAFT_634493</name>
</gene>
<dbReference type="Pfam" id="PF09118">
    <property type="entry name" value="GO-like_E_set"/>
    <property type="match status" value="1"/>
</dbReference>
<dbReference type="InterPro" id="IPR015202">
    <property type="entry name" value="GO-like_E_set"/>
</dbReference>
<dbReference type="InterPro" id="IPR006652">
    <property type="entry name" value="Kelch_1"/>
</dbReference>
<protein>
    <submittedName>
        <fullName evidence="3">Kelch domain-containing protein</fullName>
    </submittedName>
</protein>
<dbReference type="PANTHER" id="PTHR32208:SF56">
    <property type="entry name" value="GALACTOSE OXIDASE-RELATED"/>
    <property type="match status" value="1"/>
</dbReference>
<dbReference type="PROSITE" id="PS50948">
    <property type="entry name" value="PAN"/>
    <property type="match status" value="2"/>
</dbReference>
<feature type="signal peptide" evidence="1">
    <location>
        <begin position="1"/>
        <end position="21"/>
    </location>
</feature>
<feature type="domain" description="Apple" evidence="2">
    <location>
        <begin position="138"/>
        <end position="206"/>
    </location>
</feature>
<dbReference type="InterPro" id="IPR014756">
    <property type="entry name" value="Ig_E-set"/>
</dbReference>
<dbReference type="Proteomes" id="UP000758603">
    <property type="component" value="Unassembled WGS sequence"/>
</dbReference>
<dbReference type="Gene3D" id="2.60.40.10">
    <property type="entry name" value="Immunoglobulins"/>
    <property type="match status" value="1"/>
</dbReference>
<name>A0A9P9A3W7_9PEZI</name>
<evidence type="ECO:0000259" key="2">
    <source>
        <dbReference type="PROSITE" id="PS50948"/>
    </source>
</evidence>
<reference evidence="3" key="1">
    <citation type="journal article" date="2021" name="Nat. Commun.">
        <title>Genetic determinants of endophytism in the Arabidopsis root mycobiome.</title>
        <authorList>
            <person name="Mesny F."/>
            <person name="Miyauchi S."/>
            <person name="Thiergart T."/>
            <person name="Pickel B."/>
            <person name="Atanasova L."/>
            <person name="Karlsson M."/>
            <person name="Huettel B."/>
            <person name="Barry K.W."/>
            <person name="Haridas S."/>
            <person name="Chen C."/>
            <person name="Bauer D."/>
            <person name="Andreopoulos W."/>
            <person name="Pangilinan J."/>
            <person name="LaButti K."/>
            <person name="Riley R."/>
            <person name="Lipzen A."/>
            <person name="Clum A."/>
            <person name="Drula E."/>
            <person name="Henrissat B."/>
            <person name="Kohler A."/>
            <person name="Grigoriev I.V."/>
            <person name="Martin F.M."/>
            <person name="Hacquard S."/>
        </authorList>
    </citation>
    <scope>NUCLEOTIDE SEQUENCE</scope>
    <source>
        <strain evidence="3">MPI-SDFR-AT-0073</strain>
    </source>
</reference>
<dbReference type="Gene3D" id="2.130.10.80">
    <property type="entry name" value="Galactose oxidase/kelch, beta-propeller"/>
    <property type="match status" value="1"/>
</dbReference>
<dbReference type="OrthoDB" id="2019572at2759"/>
<dbReference type="InterPro" id="IPR003609">
    <property type="entry name" value="Pan_app"/>
</dbReference>
<dbReference type="GeneID" id="70134533"/>